<proteinExistence type="predicted"/>
<dbReference type="Gene3D" id="3.40.50.1010">
    <property type="entry name" value="5'-nuclease"/>
    <property type="match status" value="1"/>
</dbReference>
<dbReference type="Pfam" id="PF01850">
    <property type="entry name" value="PIN"/>
    <property type="match status" value="1"/>
</dbReference>
<dbReference type="InterPro" id="IPR029060">
    <property type="entry name" value="PIN-like_dom_sf"/>
</dbReference>
<protein>
    <submittedName>
        <fullName evidence="2">Type II toxin-antitoxin system VapC family toxin</fullName>
    </submittedName>
</protein>
<reference evidence="2 3" key="1">
    <citation type="submission" date="2023-01" db="EMBL/GenBank/DDBJ databases">
        <title>Novel diversity within Roseofilum (Cyanobacteria; Desertifilaceae) from marine benthic mats with descriptions of four novel species.</title>
        <authorList>
            <person name="Wang Y."/>
            <person name="Berthold D.E."/>
            <person name="Hu J."/>
            <person name="Lefler F.W."/>
            <person name="Laughinghouse H.D. IV."/>
        </authorList>
    </citation>
    <scope>NUCLEOTIDE SEQUENCE [LARGE SCALE GENOMIC DNA]</scope>
    <source>
        <strain evidence="2 3">BLCC-M154</strain>
    </source>
</reference>
<organism evidence="2 3">
    <name type="scientific">Roseofilum acuticapitatum BLCC-M154</name>
    <dbReference type="NCBI Taxonomy" id="3022444"/>
    <lineage>
        <taxon>Bacteria</taxon>
        <taxon>Bacillati</taxon>
        <taxon>Cyanobacteriota</taxon>
        <taxon>Cyanophyceae</taxon>
        <taxon>Desertifilales</taxon>
        <taxon>Desertifilaceae</taxon>
        <taxon>Roseofilum</taxon>
        <taxon>Roseofilum acuticapitatum</taxon>
    </lineage>
</organism>
<name>A0ABT7ATH2_9CYAN</name>
<dbReference type="EMBL" id="JAQOSP010000066">
    <property type="protein sequence ID" value="MDJ1169729.1"/>
    <property type="molecule type" value="Genomic_DNA"/>
</dbReference>
<accession>A0ABT7ATH2</accession>
<dbReference type="PANTHER" id="PTHR36173">
    <property type="entry name" value="RIBONUCLEASE VAPC16-RELATED"/>
    <property type="match status" value="1"/>
</dbReference>
<dbReference type="InterPro" id="IPR052919">
    <property type="entry name" value="TA_system_RNase"/>
</dbReference>
<dbReference type="PANTHER" id="PTHR36173:SF1">
    <property type="entry name" value="RIBONUCLEASE VAPC22"/>
    <property type="match status" value="1"/>
</dbReference>
<evidence type="ECO:0000259" key="1">
    <source>
        <dbReference type="Pfam" id="PF01850"/>
    </source>
</evidence>
<dbReference type="SUPFAM" id="SSF88723">
    <property type="entry name" value="PIN domain-like"/>
    <property type="match status" value="1"/>
</dbReference>
<dbReference type="CDD" id="cd09872">
    <property type="entry name" value="PIN_Sll0205-like"/>
    <property type="match status" value="1"/>
</dbReference>
<dbReference type="InterPro" id="IPR002716">
    <property type="entry name" value="PIN_dom"/>
</dbReference>
<gene>
    <name evidence="2" type="ORF">PMG71_09845</name>
</gene>
<evidence type="ECO:0000313" key="2">
    <source>
        <dbReference type="EMBL" id="MDJ1169729.1"/>
    </source>
</evidence>
<feature type="domain" description="PIN" evidence="1">
    <location>
        <begin position="2"/>
        <end position="121"/>
    </location>
</feature>
<keyword evidence="3" id="KW-1185">Reference proteome</keyword>
<comment type="caution">
    <text evidence="2">The sequence shown here is derived from an EMBL/GenBank/DDBJ whole genome shotgun (WGS) entry which is preliminary data.</text>
</comment>
<evidence type="ECO:0000313" key="3">
    <source>
        <dbReference type="Proteomes" id="UP001235303"/>
    </source>
</evidence>
<dbReference type="RefSeq" id="WP_283753484.1">
    <property type="nucleotide sequence ID" value="NZ_JAQOSP010000066.1"/>
</dbReference>
<sequence length="134" mass="14952">MIILDTHILVWWIQNDPQLNSYHRECIEQERSNGLGVCTISLIEIARLVSAGRIILPIPIAQWFEIALGQEGVMLISITPAIAIEAQTLPGDFHKDPADRIIVATARLSKASIVTIDRKILNYPYVQTILPTTP</sequence>
<dbReference type="InterPro" id="IPR041705">
    <property type="entry name" value="PIN_Sll0205"/>
</dbReference>
<dbReference type="Proteomes" id="UP001235303">
    <property type="component" value="Unassembled WGS sequence"/>
</dbReference>